<dbReference type="SUPFAM" id="SSF161098">
    <property type="entry name" value="MetI-like"/>
    <property type="match status" value="1"/>
</dbReference>
<dbReference type="PANTHER" id="PTHR43163">
    <property type="entry name" value="DIPEPTIDE TRANSPORT SYSTEM PERMEASE PROTEIN DPPB-RELATED"/>
    <property type="match status" value="1"/>
</dbReference>
<evidence type="ECO:0000256" key="2">
    <source>
        <dbReference type="ARBA" id="ARBA00022448"/>
    </source>
</evidence>
<keyword evidence="5 7" id="KW-1133">Transmembrane helix</keyword>
<dbReference type="CDD" id="cd06261">
    <property type="entry name" value="TM_PBP2"/>
    <property type="match status" value="1"/>
</dbReference>
<dbReference type="EMBL" id="CAFBOL010000075">
    <property type="protein sequence ID" value="CAB5003080.1"/>
    <property type="molecule type" value="Genomic_DNA"/>
</dbReference>
<keyword evidence="3" id="KW-1003">Cell membrane</keyword>
<dbReference type="EMBL" id="CAFBMT010000002">
    <property type="protein sequence ID" value="CAB4914734.1"/>
    <property type="molecule type" value="Genomic_DNA"/>
</dbReference>
<reference evidence="11" key="1">
    <citation type="submission" date="2020-05" db="EMBL/GenBank/DDBJ databases">
        <authorList>
            <person name="Chiriac C."/>
            <person name="Salcher M."/>
            <person name="Ghai R."/>
            <person name="Kavagutti S V."/>
        </authorList>
    </citation>
    <scope>NUCLEOTIDE SEQUENCE</scope>
</reference>
<evidence type="ECO:0000313" key="13">
    <source>
        <dbReference type="EMBL" id="CAB5003080.1"/>
    </source>
</evidence>
<dbReference type="InterPro" id="IPR000515">
    <property type="entry name" value="MetI-like"/>
</dbReference>
<evidence type="ECO:0000256" key="5">
    <source>
        <dbReference type="ARBA" id="ARBA00022989"/>
    </source>
</evidence>
<accession>A0A6J7C8R0</accession>
<evidence type="ECO:0000313" key="11">
    <source>
        <dbReference type="EMBL" id="CAB4852689.1"/>
    </source>
</evidence>
<evidence type="ECO:0000256" key="6">
    <source>
        <dbReference type="ARBA" id="ARBA00023136"/>
    </source>
</evidence>
<dbReference type="PROSITE" id="PS50928">
    <property type="entry name" value="ABC_TM1"/>
    <property type="match status" value="1"/>
</dbReference>
<evidence type="ECO:0000259" key="8">
    <source>
        <dbReference type="PROSITE" id="PS50928"/>
    </source>
</evidence>
<feature type="transmembrane region" description="Helical" evidence="7">
    <location>
        <begin position="132"/>
        <end position="153"/>
    </location>
</feature>
<feature type="transmembrane region" description="Helical" evidence="7">
    <location>
        <begin position="99"/>
        <end position="120"/>
    </location>
</feature>
<dbReference type="Gene3D" id="1.10.3720.10">
    <property type="entry name" value="MetI-like"/>
    <property type="match status" value="1"/>
</dbReference>
<dbReference type="EMBL" id="CAFBIY010000147">
    <property type="protein sequence ID" value="CAB4852689.1"/>
    <property type="molecule type" value="Genomic_DNA"/>
</dbReference>
<dbReference type="GO" id="GO:0005886">
    <property type="term" value="C:plasma membrane"/>
    <property type="evidence" value="ECO:0007669"/>
    <property type="project" value="UniProtKB-SubCell"/>
</dbReference>
<evidence type="ECO:0000256" key="7">
    <source>
        <dbReference type="SAM" id="Phobius"/>
    </source>
</evidence>
<keyword evidence="2" id="KW-0813">Transport</keyword>
<evidence type="ECO:0000313" key="10">
    <source>
        <dbReference type="EMBL" id="CAB4714178.1"/>
    </source>
</evidence>
<protein>
    <submittedName>
        <fullName evidence="11">Unannotated protein</fullName>
    </submittedName>
</protein>
<comment type="subcellular location">
    <subcellularLocation>
        <location evidence="1">Cell membrane</location>
        <topology evidence="1">Multi-pass membrane protein</topology>
    </subcellularLocation>
</comment>
<sequence length="388" mass="43202">MLRLIIRRMLVAIPMLLVCSVLVFVLVANAGDPLEALRGRPNSQQAIAQRTATLHLNKPIFERYWLWFSKMLHGDFGIDNKGLRIGPQLWRAMGTTLQIVLLSTILAVCLGIAVGVISAVRQYSFFDYSATFVSFLFYAMPVFWFAVLLKVFGAIEFNNWLENPGIGTVGFLLIGLLGAGFTSMLFGFKRTVSKRRRLIAGIAGFAGTVLVCLLVDRFLADRTYFRWIGTVNTTDPRFAHQGFWPRLGDHLGHLLLPVTTLAVISYAGYSRFTRASMLETLSADYVRTARAKGVSERAVIFKHAFRTALIPIVTVVALDFGAIFGGAIITETVFSIQGMGKLFREALQKDIDPNKAMAYLIVTAINVVVFNLIADIIYAKLDPRIRHE</sequence>
<keyword evidence="6 7" id="KW-0472">Membrane</keyword>
<dbReference type="AlphaFoldDB" id="A0A6J7C8R0"/>
<dbReference type="PANTHER" id="PTHR43163:SF6">
    <property type="entry name" value="DIPEPTIDE TRANSPORT SYSTEM PERMEASE PROTEIN DPPB-RELATED"/>
    <property type="match status" value="1"/>
</dbReference>
<name>A0A6J7C8R0_9ZZZZ</name>
<evidence type="ECO:0000256" key="1">
    <source>
        <dbReference type="ARBA" id="ARBA00004651"/>
    </source>
</evidence>
<feature type="transmembrane region" description="Helical" evidence="7">
    <location>
        <begin position="251"/>
        <end position="269"/>
    </location>
</feature>
<feature type="domain" description="ABC transmembrane type-1" evidence="8">
    <location>
        <begin position="93"/>
        <end position="378"/>
    </location>
</feature>
<dbReference type="InterPro" id="IPR045621">
    <property type="entry name" value="BPD_transp_1_N"/>
</dbReference>
<evidence type="ECO:0000313" key="9">
    <source>
        <dbReference type="EMBL" id="CAB4362350.1"/>
    </source>
</evidence>
<dbReference type="InterPro" id="IPR035906">
    <property type="entry name" value="MetI-like_sf"/>
</dbReference>
<feature type="transmembrane region" description="Helical" evidence="7">
    <location>
        <begin position="356"/>
        <end position="378"/>
    </location>
</feature>
<dbReference type="Pfam" id="PF19300">
    <property type="entry name" value="BPD_transp_1_N"/>
    <property type="match status" value="1"/>
</dbReference>
<keyword evidence="4 7" id="KW-0812">Transmembrane</keyword>
<evidence type="ECO:0000256" key="3">
    <source>
        <dbReference type="ARBA" id="ARBA00022475"/>
    </source>
</evidence>
<organism evidence="11">
    <name type="scientific">freshwater metagenome</name>
    <dbReference type="NCBI Taxonomy" id="449393"/>
    <lineage>
        <taxon>unclassified sequences</taxon>
        <taxon>metagenomes</taxon>
        <taxon>ecological metagenomes</taxon>
    </lineage>
</organism>
<dbReference type="GO" id="GO:0055085">
    <property type="term" value="P:transmembrane transport"/>
    <property type="evidence" value="ECO:0007669"/>
    <property type="project" value="InterPro"/>
</dbReference>
<feature type="transmembrane region" description="Helical" evidence="7">
    <location>
        <begin position="165"/>
        <end position="186"/>
    </location>
</feature>
<dbReference type="EMBL" id="CAEZYF010000004">
    <property type="protein sequence ID" value="CAB4714178.1"/>
    <property type="molecule type" value="Genomic_DNA"/>
</dbReference>
<feature type="transmembrane region" description="Helical" evidence="7">
    <location>
        <begin position="309"/>
        <end position="336"/>
    </location>
</feature>
<dbReference type="Pfam" id="PF00528">
    <property type="entry name" value="BPD_transp_1"/>
    <property type="match status" value="1"/>
</dbReference>
<dbReference type="EMBL" id="CAESGF010000001">
    <property type="protein sequence ID" value="CAB4362350.1"/>
    <property type="molecule type" value="Genomic_DNA"/>
</dbReference>
<evidence type="ECO:0000313" key="12">
    <source>
        <dbReference type="EMBL" id="CAB4914734.1"/>
    </source>
</evidence>
<feature type="transmembrane region" description="Helical" evidence="7">
    <location>
        <begin position="198"/>
        <end position="220"/>
    </location>
</feature>
<gene>
    <name evidence="10" type="ORF">UFOPK2656_00868</name>
    <name evidence="11" type="ORF">UFOPK3267_02230</name>
    <name evidence="12" type="ORF">UFOPK3651_00451</name>
    <name evidence="13" type="ORF">UFOPK3931_02291</name>
    <name evidence="9" type="ORF">UFOPK4189_00124</name>
</gene>
<evidence type="ECO:0000256" key="4">
    <source>
        <dbReference type="ARBA" id="ARBA00022692"/>
    </source>
</evidence>
<proteinExistence type="predicted"/>